<evidence type="ECO:0000313" key="2">
    <source>
        <dbReference type="EMBL" id="RHH75871.1"/>
    </source>
</evidence>
<dbReference type="InterPro" id="IPR041700">
    <property type="entry name" value="OMP_b-brl_3"/>
</dbReference>
<organism evidence="2 3">
    <name type="scientific">Segatella copri</name>
    <dbReference type="NCBI Taxonomy" id="165179"/>
    <lineage>
        <taxon>Bacteria</taxon>
        <taxon>Pseudomonadati</taxon>
        <taxon>Bacteroidota</taxon>
        <taxon>Bacteroidia</taxon>
        <taxon>Bacteroidales</taxon>
        <taxon>Prevotellaceae</taxon>
        <taxon>Segatella</taxon>
    </lineage>
</organism>
<feature type="domain" description="Outer membrane protein beta-barrel" evidence="1">
    <location>
        <begin position="391"/>
        <end position="748"/>
    </location>
</feature>
<dbReference type="PANTHER" id="PTHR40980">
    <property type="entry name" value="PLUG DOMAIN-CONTAINING PROTEIN"/>
    <property type="match status" value="1"/>
</dbReference>
<sequence>MKKSVFIITFILLKVLGVYSQTINGNILGQDGKGLGMVNVAALNYDFRFITGMSTHENGSFSFVLPDSIKSCFLTVSYVGMKTDTVEVKSLPQNNLVIRMSSDARMLKGVTVVGSRQIFKNQGNIIVADVQNSILSKSGTINNLMNQIPFVSGSDGEFYVFGRGKALLYLNDRKLYNANELNSLSSERVKKVEVITNPGAKYASDVNAVIKIYTKDNPNGLGGNAMLYLRQGRKFLDVENVSLTYNHNKLQVAGGLSFNDIRALQKASDYSEILRPQSVTTDDVEMNYKGVTPNANVEFDYKVNDKSSIGANTQINWNKITHDIRINSLVHSVAGMEDFSTSADNTSCMKPLKWLTSVYYLVNLRKTHLEVTNDLLLGNQSHLFDYVEKNNSQVCTNGMNHNFMNSFIADASTLLGKTISMSYGIELTYSQEKQKFSFTEQNIETSLNASNNERRQLLKAEYVSFSYGVGRWNFTAGLRYEHTKLNYYENGVKSDMQSSTYDDILPTVDVTFRNSKGFNASVGYRKSIVRPNYALLNDNLQYHSRYEYVQGNSKLKPTYTNSLYILASYKNLRVIGSYDFIDGKIMANRGIYGNEQDVILTQTINLQKFRRMNIGVNWWQQFGFYTPYIEFGFGKQDFKYEFMGASTKYDRPFYNFKVHHTFRLPNNFQAMLFVNYEGKNYEAFRMHTEQWSTQLSLGKSFKGGWFMQLSAYNLFCSNRNASITYCGWVRQATYNDNDRRNIGLLLSYNFNYKNKRHNTRVKTSELNRF</sequence>
<comment type="caution">
    <text evidence="2">The sequence shown here is derived from an EMBL/GenBank/DDBJ whole genome shotgun (WGS) entry which is preliminary data.</text>
</comment>
<dbReference type="PANTHER" id="PTHR40980:SF4">
    <property type="entry name" value="TONB-DEPENDENT RECEPTOR-LIKE BETA-BARREL DOMAIN-CONTAINING PROTEIN"/>
    <property type="match status" value="1"/>
</dbReference>
<dbReference type="SUPFAM" id="SSF56935">
    <property type="entry name" value="Porins"/>
    <property type="match status" value="1"/>
</dbReference>
<reference evidence="2 3" key="1">
    <citation type="submission" date="2018-08" db="EMBL/GenBank/DDBJ databases">
        <title>A genome reference for cultivated species of the human gut microbiota.</title>
        <authorList>
            <person name="Zou Y."/>
            <person name="Xue W."/>
            <person name="Luo G."/>
        </authorList>
    </citation>
    <scope>NUCLEOTIDE SEQUENCE [LARGE SCALE GENOMIC DNA]</scope>
    <source>
        <strain evidence="2 3">AM16-54</strain>
    </source>
</reference>
<keyword evidence="2" id="KW-0675">Receptor</keyword>
<dbReference type="SUPFAM" id="SSF49464">
    <property type="entry name" value="Carboxypeptidase regulatory domain-like"/>
    <property type="match status" value="1"/>
</dbReference>
<evidence type="ECO:0000259" key="1">
    <source>
        <dbReference type="Pfam" id="PF14905"/>
    </source>
</evidence>
<accession>A0A3R6EB68</accession>
<proteinExistence type="predicted"/>
<dbReference type="RefSeq" id="WP_118255779.1">
    <property type="nucleotide sequence ID" value="NZ_JAPDUO010000011.1"/>
</dbReference>
<protein>
    <submittedName>
        <fullName evidence="2">TonB-dependent receptor</fullName>
    </submittedName>
</protein>
<dbReference type="Proteomes" id="UP000284548">
    <property type="component" value="Unassembled WGS sequence"/>
</dbReference>
<evidence type="ECO:0000313" key="3">
    <source>
        <dbReference type="Proteomes" id="UP000284548"/>
    </source>
</evidence>
<dbReference type="AlphaFoldDB" id="A0A3R6EB68"/>
<dbReference type="InterPro" id="IPR008969">
    <property type="entry name" value="CarboxyPept-like_regulatory"/>
</dbReference>
<dbReference type="Pfam" id="PF14905">
    <property type="entry name" value="OMP_b-brl_3"/>
    <property type="match status" value="1"/>
</dbReference>
<gene>
    <name evidence="2" type="ORF">DW192_14920</name>
</gene>
<name>A0A3R6EB68_9BACT</name>
<dbReference type="EMBL" id="QRKB01000062">
    <property type="protein sequence ID" value="RHH75871.1"/>
    <property type="molecule type" value="Genomic_DNA"/>
</dbReference>